<feature type="transmembrane region" description="Helical" evidence="8">
    <location>
        <begin position="265"/>
        <end position="287"/>
    </location>
</feature>
<evidence type="ECO:0000256" key="1">
    <source>
        <dbReference type="ARBA" id="ARBA00004651"/>
    </source>
</evidence>
<feature type="transmembrane region" description="Helical" evidence="8">
    <location>
        <begin position="487"/>
        <end position="504"/>
    </location>
</feature>
<dbReference type="RefSeq" id="WP_094198945.1">
    <property type="nucleotide sequence ID" value="NZ_NBIM01000001.1"/>
</dbReference>
<evidence type="ECO:0000313" key="10">
    <source>
        <dbReference type="Proteomes" id="UP000242757"/>
    </source>
</evidence>
<keyword evidence="3" id="KW-0813">Transport</keyword>
<keyword evidence="4" id="KW-1003">Cell membrane</keyword>
<feature type="transmembrane region" description="Helical" evidence="8">
    <location>
        <begin position="299"/>
        <end position="323"/>
    </location>
</feature>
<feature type="transmembrane region" description="Helical" evidence="8">
    <location>
        <begin position="170"/>
        <end position="188"/>
    </location>
</feature>
<dbReference type="PANTHER" id="PTHR30047:SF7">
    <property type="entry name" value="HIGH-AFFINITY CHOLINE TRANSPORT PROTEIN"/>
    <property type="match status" value="1"/>
</dbReference>
<evidence type="ECO:0000256" key="2">
    <source>
        <dbReference type="ARBA" id="ARBA00005658"/>
    </source>
</evidence>
<keyword evidence="10" id="KW-1185">Reference proteome</keyword>
<comment type="caution">
    <text evidence="9">The sequence shown here is derived from an EMBL/GenBank/DDBJ whole genome shotgun (WGS) entry which is preliminary data.</text>
</comment>
<comment type="similarity">
    <text evidence="2">Belongs to the BCCT transporter (TC 2.A.15) family.</text>
</comment>
<feature type="transmembrane region" description="Helical" evidence="8">
    <location>
        <begin position="524"/>
        <end position="543"/>
    </location>
</feature>
<feature type="transmembrane region" description="Helical" evidence="8">
    <location>
        <begin position="111"/>
        <end position="132"/>
    </location>
</feature>
<dbReference type="InterPro" id="IPR000060">
    <property type="entry name" value="BCCT_transptr"/>
</dbReference>
<evidence type="ECO:0000256" key="4">
    <source>
        <dbReference type="ARBA" id="ARBA00022475"/>
    </source>
</evidence>
<organism evidence="9 10">
    <name type="scientific">Oceanimonas doudoroffii</name>
    <dbReference type="NCBI Taxonomy" id="84158"/>
    <lineage>
        <taxon>Bacteria</taxon>
        <taxon>Pseudomonadati</taxon>
        <taxon>Pseudomonadota</taxon>
        <taxon>Gammaproteobacteria</taxon>
        <taxon>Aeromonadales</taxon>
        <taxon>Aeromonadaceae</taxon>
        <taxon>Oceanimonas</taxon>
    </lineage>
</organism>
<evidence type="ECO:0000256" key="6">
    <source>
        <dbReference type="ARBA" id="ARBA00022989"/>
    </source>
</evidence>
<protein>
    <submittedName>
        <fullName evidence="9">Glycine/betaine ABC transporter</fullName>
    </submittedName>
</protein>
<evidence type="ECO:0000256" key="3">
    <source>
        <dbReference type="ARBA" id="ARBA00022448"/>
    </source>
</evidence>
<feature type="transmembrane region" description="Helical" evidence="8">
    <location>
        <begin position="386"/>
        <end position="409"/>
    </location>
</feature>
<reference evidence="9 10" key="1">
    <citation type="submission" date="2017-08" db="EMBL/GenBank/DDBJ databases">
        <title>A Genome Sequence of Oceanimonas doudoroffii ATCC 27123T.</title>
        <authorList>
            <person name="Brennan M.A."/>
            <person name="Maclea K.S."/>
            <person name="Mcclelland W.D."/>
            <person name="Trachtenberg A.M."/>
        </authorList>
    </citation>
    <scope>NUCLEOTIDE SEQUENCE [LARGE SCALE GENOMIC DNA]</scope>
    <source>
        <strain evidence="9 10">ATCC 27123</strain>
    </source>
</reference>
<feature type="transmembrane region" description="Helical" evidence="8">
    <location>
        <begin position="35"/>
        <end position="53"/>
    </location>
</feature>
<keyword evidence="6 8" id="KW-1133">Transmembrane helix</keyword>
<dbReference type="Pfam" id="PF02028">
    <property type="entry name" value="BCCT"/>
    <property type="match status" value="1"/>
</dbReference>
<evidence type="ECO:0000256" key="8">
    <source>
        <dbReference type="SAM" id="Phobius"/>
    </source>
</evidence>
<feature type="transmembrane region" description="Helical" evidence="8">
    <location>
        <begin position="73"/>
        <end position="91"/>
    </location>
</feature>
<keyword evidence="5 8" id="KW-0812">Transmembrane</keyword>
<dbReference type="EMBL" id="NBIM01000001">
    <property type="protein sequence ID" value="OXY82166.1"/>
    <property type="molecule type" value="Genomic_DNA"/>
</dbReference>
<dbReference type="GO" id="GO:0005886">
    <property type="term" value="C:plasma membrane"/>
    <property type="evidence" value="ECO:0007669"/>
    <property type="project" value="UniProtKB-SubCell"/>
</dbReference>
<sequence length="557" mass="60350">MEAREVVKVKDLFDGIKIKVNTNGFYQGYSMPVSVISKFVMSSLLIWALIWPQSANESLGITNTLLLGWFNEFYILTVGGFAFFLLLIAFIPATGKRILGKQSEKPEFSTISWFSMMFGAGLGVGLMVYSTAEPVGLWGSNPAIVAGEVEPYSADALTSSFRYAFTHFGFHMWAIYVVVGLTLAYLSYSRGLPLTIRTALTPLFGRRMNGMLGHVFDIMGMVATILGISVTIGFGVSQFVDGMYAITDMAWLVKVTDGQAPQPSIVGLLTALFLIMSLSIISAVSGVGKGIKYLSNLNLVLSMGLLLTFVVFGSFLFATTTYATALGDYLLHLVEVSFSAYPTDTPLGDWQKGWTTFYWAWQIAFAPFVGLFLARISRGRSLREFVLGAMIAPALFCFVWLVVVGGTAIDAELSGLANGAIINASVTNMLFENLRVLLGNGLFLNLMTMMCLVLIVTFLVTSSDSGILVLNTIASGGNVHASVRHRVLWGVLLTLLIASLLIAGSESGTDPRKAIQNAMVIGALPFNVVMVMMCLSLGKVLFIDCKSSKKALKHCTE</sequence>
<gene>
    <name evidence="9" type="ORF">B6S08_01095</name>
</gene>
<name>A0A233RFL0_9GAMM</name>
<feature type="transmembrane region" description="Helical" evidence="8">
    <location>
        <begin position="437"/>
        <end position="460"/>
    </location>
</feature>
<dbReference type="AlphaFoldDB" id="A0A233RFL0"/>
<accession>A0A233RFL0</accession>
<feature type="transmembrane region" description="Helical" evidence="8">
    <location>
        <begin position="356"/>
        <end position="374"/>
    </location>
</feature>
<feature type="transmembrane region" description="Helical" evidence="8">
    <location>
        <begin position="215"/>
        <end position="236"/>
    </location>
</feature>
<evidence type="ECO:0000256" key="7">
    <source>
        <dbReference type="ARBA" id="ARBA00023136"/>
    </source>
</evidence>
<dbReference type="Proteomes" id="UP000242757">
    <property type="component" value="Unassembled WGS sequence"/>
</dbReference>
<dbReference type="GO" id="GO:0022857">
    <property type="term" value="F:transmembrane transporter activity"/>
    <property type="evidence" value="ECO:0007669"/>
    <property type="project" value="InterPro"/>
</dbReference>
<evidence type="ECO:0000256" key="5">
    <source>
        <dbReference type="ARBA" id="ARBA00022692"/>
    </source>
</evidence>
<comment type="subcellular location">
    <subcellularLocation>
        <location evidence="1">Cell membrane</location>
        <topology evidence="1">Multi-pass membrane protein</topology>
    </subcellularLocation>
</comment>
<keyword evidence="7 8" id="KW-0472">Membrane</keyword>
<dbReference type="OrthoDB" id="9775735at2"/>
<evidence type="ECO:0000313" key="9">
    <source>
        <dbReference type="EMBL" id="OXY82166.1"/>
    </source>
</evidence>
<proteinExistence type="inferred from homology"/>
<dbReference type="PANTHER" id="PTHR30047">
    <property type="entry name" value="HIGH-AFFINITY CHOLINE TRANSPORT PROTEIN-RELATED"/>
    <property type="match status" value="1"/>
</dbReference>